<organism evidence="1 2">
    <name type="scientific">Pseudovibrio ascidiaceicola</name>
    <dbReference type="NCBI Taxonomy" id="285279"/>
    <lineage>
        <taxon>Bacteria</taxon>
        <taxon>Pseudomonadati</taxon>
        <taxon>Pseudomonadota</taxon>
        <taxon>Alphaproteobacteria</taxon>
        <taxon>Hyphomicrobiales</taxon>
        <taxon>Stappiaceae</taxon>
        <taxon>Pseudovibrio</taxon>
    </lineage>
</organism>
<name>A0A1I3X8F0_9HYPH</name>
<keyword evidence="2" id="KW-1185">Reference proteome</keyword>
<comment type="caution">
    <text evidence="1">The sequence shown here is derived from an EMBL/GenBank/DDBJ whole genome shotgun (WGS) entry which is preliminary data.</text>
</comment>
<accession>A0A1I3X8F0</accession>
<dbReference type="RefSeq" id="WP_093517735.1">
    <property type="nucleotide sequence ID" value="NZ_FOSK01000002.1"/>
</dbReference>
<dbReference type="EMBL" id="FOSK01000002">
    <property type="protein sequence ID" value="SFK15844.1"/>
    <property type="molecule type" value="Genomic_DNA"/>
</dbReference>
<sequence>MTVENVRAAITQLGVFQSDGGAKLDFDLETSHRTLLSNKHKLVVSDASGISGNSQPDLKQEAGVYKKLDKLVSLIEKNQGGLDRASDLHKLSNLHKLVAQSQTLTDAHRASITGRLEGLDVLSNLADDKAHHKQASWEGSQYAQFAQSVQARTGGKVDTLSEKLLYGETGIKTQSEVLSEVKAGLDLSTPDEKRAHDFLSDLEKKADAGQTVNIPKYYHCTREDGLFGVASEGKIKKLQPKTGTGAPGAWVSTNPQPGAYGQNIYALSARLEYLNSPANLPTHEMMKPSQNENGGTNIGLQQHIYISEQNSQSVTNTALSLVGVDDRLPNFDSKKQYLALTLGNELRFETPEGGEDFAVFKASTVLKLHQLIEASQPSLTTEAWKAI</sequence>
<gene>
    <name evidence="1" type="ORF">SAMN04488518_102438</name>
</gene>
<evidence type="ECO:0000313" key="2">
    <source>
        <dbReference type="Proteomes" id="UP000199598"/>
    </source>
</evidence>
<protein>
    <submittedName>
        <fullName evidence="1">Uncharacterized protein</fullName>
    </submittedName>
</protein>
<reference evidence="1 2" key="1">
    <citation type="submission" date="2016-10" db="EMBL/GenBank/DDBJ databases">
        <authorList>
            <person name="Varghese N."/>
            <person name="Submissions S."/>
        </authorList>
    </citation>
    <scope>NUCLEOTIDE SEQUENCE [LARGE SCALE GENOMIC DNA]</scope>
    <source>
        <strain evidence="1 2">DSM 16392</strain>
    </source>
</reference>
<dbReference type="Proteomes" id="UP000199598">
    <property type="component" value="Unassembled WGS sequence"/>
</dbReference>
<proteinExistence type="predicted"/>
<evidence type="ECO:0000313" key="1">
    <source>
        <dbReference type="EMBL" id="SFK15844.1"/>
    </source>
</evidence>